<dbReference type="EMBL" id="DF977460">
    <property type="protein sequence ID" value="GAW25875.1"/>
    <property type="molecule type" value="Genomic_DNA"/>
</dbReference>
<keyword evidence="2" id="KW-0378">Hydrolase</keyword>
<dbReference type="STRING" id="77044.A0A1S8A7G6"/>
<dbReference type="SUPFAM" id="SSF53474">
    <property type="entry name" value="alpha/beta-Hydrolases"/>
    <property type="match status" value="1"/>
</dbReference>
<evidence type="ECO:0000313" key="2">
    <source>
        <dbReference type="EMBL" id="GAW25875.1"/>
    </source>
</evidence>
<dbReference type="Proteomes" id="UP000054516">
    <property type="component" value="Unassembled WGS sequence"/>
</dbReference>
<reference evidence="2" key="1">
    <citation type="submission" date="2016-03" db="EMBL/GenBank/DDBJ databases">
        <title>Draft genome sequence of Rosellinia necatrix.</title>
        <authorList>
            <person name="Kanematsu S."/>
        </authorList>
    </citation>
    <scope>NUCLEOTIDE SEQUENCE [LARGE SCALE GENOMIC DNA]</scope>
    <source>
        <strain evidence="2">W97</strain>
    </source>
</reference>
<gene>
    <name evidence="2" type="ORF">SAMD00023353_1500200</name>
</gene>
<keyword evidence="3" id="KW-1185">Reference proteome</keyword>
<organism evidence="2">
    <name type="scientific">Rosellinia necatrix</name>
    <name type="common">White root-rot fungus</name>
    <dbReference type="NCBI Taxonomy" id="77044"/>
    <lineage>
        <taxon>Eukaryota</taxon>
        <taxon>Fungi</taxon>
        <taxon>Dikarya</taxon>
        <taxon>Ascomycota</taxon>
        <taxon>Pezizomycotina</taxon>
        <taxon>Sordariomycetes</taxon>
        <taxon>Xylariomycetidae</taxon>
        <taxon>Xylariales</taxon>
        <taxon>Xylariaceae</taxon>
        <taxon>Rosellinia</taxon>
    </lineage>
</organism>
<evidence type="ECO:0000313" key="3">
    <source>
        <dbReference type="Proteomes" id="UP000054516"/>
    </source>
</evidence>
<dbReference type="InterPro" id="IPR013094">
    <property type="entry name" value="AB_hydrolase_3"/>
</dbReference>
<evidence type="ECO:0000259" key="1">
    <source>
        <dbReference type="Pfam" id="PF07859"/>
    </source>
</evidence>
<protein>
    <submittedName>
        <fullName evidence="2">Putative alpha beta-hydrolase</fullName>
    </submittedName>
</protein>
<dbReference type="InterPro" id="IPR029058">
    <property type="entry name" value="AB_hydrolase_fold"/>
</dbReference>
<dbReference type="Gene3D" id="3.40.50.1820">
    <property type="entry name" value="alpha/beta hydrolase"/>
    <property type="match status" value="1"/>
</dbReference>
<dbReference type="GO" id="GO:0016787">
    <property type="term" value="F:hydrolase activity"/>
    <property type="evidence" value="ECO:0007669"/>
    <property type="project" value="UniProtKB-KW"/>
</dbReference>
<accession>A0A1S8A7G6</accession>
<name>A0A1S8A7G6_ROSNE</name>
<dbReference type="Pfam" id="PF07859">
    <property type="entry name" value="Abhydrolase_3"/>
    <property type="match status" value="1"/>
</dbReference>
<dbReference type="AlphaFoldDB" id="A0A1S8A7G6"/>
<sequence length="92" mass="10316">MNCQTFTYAIHEIPLECDVYSSSVYPFDAPVFLFFHSGGLVGGARNCVPPWLVQVCIQRQWTLISASYRLLPQAKAADLLEDVAAAYKFARK</sequence>
<feature type="domain" description="Alpha/beta hydrolase fold-3" evidence="1">
    <location>
        <begin position="33"/>
        <end position="90"/>
    </location>
</feature>
<dbReference type="OrthoDB" id="19653at2759"/>
<proteinExistence type="predicted"/>